<name>A0A665XAF4_ECHNA</name>
<evidence type="ECO:0000313" key="3">
    <source>
        <dbReference type="Proteomes" id="UP000472264"/>
    </source>
</evidence>
<reference evidence="2" key="1">
    <citation type="submission" date="2021-04" db="EMBL/GenBank/DDBJ databases">
        <authorList>
            <consortium name="Wellcome Sanger Institute Data Sharing"/>
        </authorList>
    </citation>
    <scope>NUCLEOTIDE SEQUENCE [LARGE SCALE GENOMIC DNA]</scope>
</reference>
<organism evidence="2 3">
    <name type="scientific">Echeneis naucrates</name>
    <name type="common">Live sharksucker</name>
    <dbReference type="NCBI Taxonomy" id="173247"/>
    <lineage>
        <taxon>Eukaryota</taxon>
        <taxon>Metazoa</taxon>
        <taxon>Chordata</taxon>
        <taxon>Craniata</taxon>
        <taxon>Vertebrata</taxon>
        <taxon>Euteleostomi</taxon>
        <taxon>Actinopterygii</taxon>
        <taxon>Neopterygii</taxon>
        <taxon>Teleostei</taxon>
        <taxon>Neoteleostei</taxon>
        <taxon>Acanthomorphata</taxon>
        <taxon>Carangaria</taxon>
        <taxon>Carangiformes</taxon>
        <taxon>Echeneidae</taxon>
        <taxon>Echeneis</taxon>
    </lineage>
</organism>
<dbReference type="Proteomes" id="UP000472264">
    <property type="component" value="Chromosome 17"/>
</dbReference>
<dbReference type="InParanoid" id="A0A665XAF4"/>
<evidence type="ECO:0000313" key="2">
    <source>
        <dbReference type="Ensembl" id="ENSENLP00000053355.1"/>
    </source>
</evidence>
<protein>
    <submittedName>
        <fullName evidence="2">Uncharacterized protein</fullName>
    </submittedName>
</protein>
<dbReference type="AlphaFoldDB" id="A0A665XAF4"/>
<keyword evidence="1" id="KW-1133">Transmembrane helix</keyword>
<keyword evidence="1" id="KW-0472">Membrane</keyword>
<reference evidence="2" key="2">
    <citation type="submission" date="2025-08" db="UniProtKB">
        <authorList>
            <consortium name="Ensembl"/>
        </authorList>
    </citation>
    <scope>IDENTIFICATION</scope>
</reference>
<proteinExistence type="predicted"/>
<evidence type="ECO:0000256" key="1">
    <source>
        <dbReference type="SAM" id="Phobius"/>
    </source>
</evidence>
<keyword evidence="1" id="KW-0812">Transmembrane</keyword>
<dbReference type="Ensembl" id="ENSENLT00000054628.1">
    <property type="protein sequence ID" value="ENSENLP00000053355.1"/>
    <property type="gene ID" value="ENSENLG00000022276.1"/>
</dbReference>
<accession>A0A665XAF4</accession>
<sequence>MQCYRLLSPLINMLAVYHRSIPIVVFSSLALVSGALVLLLPETTRKELPDSTNEAEGNR</sequence>
<keyword evidence="3" id="KW-1185">Reference proteome</keyword>
<reference evidence="2" key="3">
    <citation type="submission" date="2025-09" db="UniProtKB">
        <authorList>
            <consortium name="Ensembl"/>
        </authorList>
    </citation>
    <scope>IDENTIFICATION</scope>
</reference>
<feature type="transmembrane region" description="Helical" evidence="1">
    <location>
        <begin position="20"/>
        <end position="40"/>
    </location>
</feature>